<sequence length="112" mass="12075">MSGKVGEAVSSSTRVKARKQIEDALDILKAGDDCGCVKDQGCCQDKGCCREGKCPAEMPASCPGEMPASWGCAGDNFSININAHQELIKDFIIENKESVVKYFKEKGVNLNK</sequence>
<evidence type="ECO:0000313" key="1">
    <source>
        <dbReference type="EMBL" id="MDR7665698.1"/>
    </source>
</evidence>
<reference evidence="2" key="1">
    <citation type="submission" date="2023-07" db="EMBL/GenBank/DDBJ databases">
        <title>Whole-genome sequencing of a new Methanosarcina sp. Z-7115.</title>
        <authorList>
            <person name="Zhilina T.N."/>
            <person name="Merkel A.Y."/>
        </authorList>
    </citation>
    <scope>NUCLEOTIDE SEQUENCE [LARGE SCALE GENOMIC DNA]</scope>
    <source>
        <strain evidence="2">Z-7115</strain>
    </source>
</reference>
<dbReference type="Proteomes" id="UP001246244">
    <property type="component" value="Unassembled WGS sequence"/>
</dbReference>
<name>A0ABU2D147_9EURY</name>
<accession>A0ABU2D147</accession>
<protein>
    <submittedName>
        <fullName evidence="1">Uncharacterized protein</fullName>
    </submittedName>
</protein>
<dbReference type="EMBL" id="JAVKPK010000025">
    <property type="protein sequence ID" value="MDR7665698.1"/>
    <property type="molecule type" value="Genomic_DNA"/>
</dbReference>
<comment type="caution">
    <text evidence="1">The sequence shown here is derived from an EMBL/GenBank/DDBJ whole genome shotgun (WGS) entry which is preliminary data.</text>
</comment>
<organism evidence="1 2">
    <name type="scientific">Methanosarcina baikalica</name>
    <dbReference type="NCBI Taxonomy" id="3073890"/>
    <lineage>
        <taxon>Archaea</taxon>
        <taxon>Methanobacteriati</taxon>
        <taxon>Methanobacteriota</taxon>
        <taxon>Stenosarchaea group</taxon>
        <taxon>Methanomicrobia</taxon>
        <taxon>Methanosarcinales</taxon>
        <taxon>Methanosarcinaceae</taxon>
        <taxon>Methanosarcina</taxon>
    </lineage>
</organism>
<keyword evidence="2" id="KW-1185">Reference proteome</keyword>
<proteinExistence type="predicted"/>
<dbReference type="RefSeq" id="WP_310575723.1">
    <property type="nucleotide sequence ID" value="NZ_JAVKPK010000025.1"/>
</dbReference>
<gene>
    <name evidence="1" type="ORF">RG963_07910</name>
</gene>
<evidence type="ECO:0000313" key="2">
    <source>
        <dbReference type="Proteomes" id="UP001246244"/>
    </source>
</evidence>